<proteinExistence type="predicted"/>
<dbReference type="PANTHER" id="PTHR33164">
    <property type="entry name" value="TRANSCRIPTIONAL REGULATOR, MARR FAMILY"/>
    <property type="match status" value="1"/>
</dbReference>
<reference evidence="6" key="1">
    <citation type="journal article" date="2019" name="Int. J. Syst. Evol. Microbiol.">
        <title>The Global Catalogue of Microorganisms (GCM) 10K type strain sequencing project: providing services to taxonomists for standard genome sequencing and annotation.</title>
        <authorList>
            <consortium name="The Broad Institute Genomics Platform"/>
            <consortium name="The Broad Institute Genome Sequencing Center for Infectious Disease"/>
            <person name="Wu L."/>
            <person name="Ma J."/>
        </authorList>
    </citation>
    <scope>NUCLEOTIDE SEQUENCE [LARGE SCALE GENOMIC DNA]</scope>
    <source>
        <strain evidence="6">CCUG 49018</strain>
    </source>
</reference>
<dbReference type="PROSITE" id="PS50995">
    <property type="entry name" value="HTH_MARR_2"/>
    <property type="match status" value="1"/>
</dbReference>
<evidence type="ECO:0000256" key="3">
    <source>
        <dbReference type="ARBA" id="ARBA00023163"/>
    </source>
</evidence>
<organism evidence="5 6">
    <name type="scientific">Pseudonocardia benzenivorans</name>
    <dbReference type="NCBI Taxonomy" id="228005"/>
    <lineage>
        <taxon>Bacteria</taxon>
        <taxon>Bacillati</taxon>
        <taxon>Actinomycetota</taxon>
        <taxon>Actinomycetes</taxon>
        <taxon>Pseudonocardiales</taxon>
        <taxon>Pseudonocardiaceae</taxon>
        <taxon>Pseudonocardia</taxon>
    </lineage>
</organism>
<dbReference type="InterPro" id="IPR039422">
    <property type="entry name" value="MarR/SlyA-like"/>
</dbReference>
<evidence type="ECO:0000256" key="2">
    <source>
        <dbReference type="ARBA" id="ARBA00023125"/>
    </source>
</evidence>
<comment type="caution">
    <text evidence="5">The sequence shown here is derived from an EMBL/GenBank/DDBJ whole genome shotgun (WGS) entry which is preliminary data.</text>
</comment>
<evidence type="ECO:0000313" key="5">
    <source>
        <dbReference type="EMBL" id="MFD1234169.1"/>
    </source>
</evidence>
<feature type="domain" description="HTH marR-type" evidence="4">
    <location>
        <begin position="9"/>
        <end position="142"/>
    </location>
</feature>
<keyword evidence="2" id="KW-0238">DNA-binding</keyword>
<keyword evidence="1" id="KW-0805">Transcription regulation</keyword>
<sequence>MAARDAHHALALGRLLHRLDRAVTARIEAALAGAVTVDQWRALDLLADGAGHPMNVIAAHVGVPAPTLTKIVDRLVDAALVHRRVDEADRRRVLVLLTDAGRALHGRLAGPVADTEREVVAALGEEAATVRDLLQRLADRLG</sequence>
<protein>
    <submittedName>
        <fullName evidence="5">MarR family winged helix-turn-helix transcriptional regulator</fullName>
    </submittedName>
</protein>
<dbReference type="EMBL" id="JBHTMB010000113">
    <property type="protein sequence ID" value="MFD1234169.1"/>
    <property type="molecule type" value="Genomic_DNA"/>
</dbReference>
<evidence type="ECO:0000259" key="4">
    <source>
        <dbReference type="PROSITE" id="PS50995"/>
    </source>
</evidence>
<dbReference type="InterPro" id="IPR036390">
    <property type="entry name" value="WH_DNA-bd_sf"/>
</dbReference>
<dbReference type="RefSeq" id="WP_013675890.1">
    <property type="nucleotide sequence ID" value="NZ_BAABKS010000072.1"/>
</dbReference>
<keyword evidence="3" id="KW-0804">Transcription</keyword>
<dbReference type="Pfam" id="PF12802">
    <property type="entry name" value="MarR_2"/>
    <property type="match status" value="1"/>
</dbReference>
<accession>A0ABW3VJD7</accession>
<evidence type="ECO:0000256" key="1">
    <source>
        <dbReference type="ARBA" id="ARBA00023015"/>
    </source>
</evidence>
<dbReference type="SUPFAM" id="SSF46785">
    <property type="entry name" value="Winged helix' DNA-binding domain"/>
    <property type="match status" value="1"/>
</dbReference>
<keyword evidence="6" id="KW-1185">Reference proteome</keyword>
<dbReference type="PANTHER" id="PTHR33164:SF64">
    <property type="entry name" value="TRANSCRIPTIONAL REGULATOR SLYA"/>
    <property type="match status" value="1"/>
</dbReference>
<evidence type="ECO:0000313" key="6">
    <source>
        <dbReference type="Proteomes" id="UP001597182"/>
    </source>
</evidence>
<dbReference type="InterPro" id="IPR036388">
    <property type="entry name" value="WH-like_DNA-bd_sf"/>
</dbReference>
<dbReference type="InterPro" id="IPR000835">
    <property type="entry name" value="HTH_MarR-typ"/>
</dbReference>
<name>A0ABW3VJD7_9PSEU</name>
<dbReference type="SMART" id="SM00347">
    <property type="entry name" value="HTH_MARR"/>
    <property type="match status" value="1"/>
</dbReference>
<dbReference type="Proteomes" id="UP001597182">
    <property type="component" value="Unassembled WGS sequence"/>
</dbReference>
<gene>
    <name evidence="5" type="ORF">ACFQ34_12845</name>
</gene>
<dbReference type="Gene3D" id="1.10.10.10">
    <property type="entry name" value="Winged helix-like DNA-binding domain superfamily/Winged helix DNA-binding domain"/>
    <property type="match status" value="1"/>
</dbReference>